<accession>A0ABV7EYE0</accession>
<dbReference type="EMBL" id="JBHRTP010000019">
    <property type="protein sequence ID" value="MFC3107797.1"/>
    <property type="molecule type" value="Genomic_DNA"/>
</dbReference>
<name>A0ABV7EYE0_9BURK</name>
<dbReference type="InterPro" id="IPR012338">
    <property type="entry name" value="Beta-lactam/transpept-like"/>
</dbReference>
<dbReference type="PANTHER" id="PTHR30023:SF0">
    <property type="entry name" value="PENICILLIN-SENSITIVE CARBOXYPEPTIDASE A"/>
    <property type="match status" value="1"/>
</dbReference>
<reference evidence="4" key="1">
    <citation type="journal article" date="2019" name="Int. J. Syst. Evol. Microbiol.">
        <title>The Global Catalogue of Microorganisms (GCM) 10K type strain sequencing project: providing services to taxonomists for standard genome sequencing and annotation.</title>
        <authorList>
            <consortium name="The Broad Institute Genomics Platform"/>
            <consortium name="The Broad Institute Genome Sequencing Center for Infectious Disease"/>
            <person name="Wu L."/>
            <person name="Ma J."/>
        </authorList>
    </citation>
    <scope>NUCLEOTIDE SEQUENCE [LARGE SCALE GENOMIC DNA]</scope>
    <source>
        <strain evidence="4">KCTC 42986</strain>
    </source>
</reference>
<dbReference type="InterPro" id="IPR000667">
    <property type="entry name" value="Peptidase_S13"/>
</dbReference>
<dbReference type="Gene3D" id="3.40.710.10">
    <property type="entry name" value="DD-peptidase/beta-lactamase superfamily"/>
    <property type="match status" value="1"/>
</dbReference>
<dbReference type="Pfam" id="PF02113">
    <property type="entry name" value="Peptidase_S13"/>
    <property type="match status" value="1"/>
</dbReference>
<protein>
    <submittedName>
        <fullName evidence="3">D-alanyl-D-alanine carboxypeptidase/D-alanyl-D-alanine-endopeptidase</fullName>
        <ecNumber evidence="3">3.4.16.4</ecNumber>
    </submittedName>
</protein>
<evidence type="ECO:0000256" key="1">
    <source>
        <dbReference type="ARBA" id="ARBA00006096"/>
    </source>
</evidence>
<keyword evidence="2 3" id="KW-0378">Hydrolase</keyword>
<dbReference type="SUPFAM" id="SSF56601">
    <property type="entry name" value="beta-lactamase/transpeptidase-like"/>
    <property type="match status" value="1"/>
</dbReference>
<dbReference type="RefSeq" id="WP_390322722.1">
    <property type="nucleotide sequence ID" value="NZ_JBHRTP010000019.1"/>
</dbReference>
<dbReference type="Gene3D" id="3.50.80.20">
    <property type="entry name" value="D-Ala-D-Ala carboxypeptidase C, peptidase S13"/>
    <property type="match status" value="1"/>
</dbReference>
<comment type="caution">
    <text evidence="3">The sequence shown here is derived from an EMBL/GenBank/DDBJ whole genome shotgun (WGS) entry which is preliminary data.</text>
</comment>
<evidence type="ECO:0000313" key="3">
    <source>
        <dbReference type="EMBL" id="MFC3107797.1"/>
    </source>
</evidence>
<keyword evidence="3" id="KW-0645">Protease</keyword>
<gene>
    <name evidence="3" type="primary">dacB</name>
    <name evidence="3" type="ORF">ACFOFO_07450</name>
</gene>
<comment type="similarity">
    <text evidence="1">Belongs to the peptidase S13 family.</text>
</comment>
<dbReference type="Proteomes" id="UP001595530">
    <property type="component" value="Unassembled WGS sequence"/>
</dbReference>
<evidence type="ECO:0000313" key="4">
    <source>
        <dbReference type="Proteomes" id="UP001595530"/>
    </source>
</evidence>
<organism evidence="3 4">
    <name type="scientific">Undibacterium arcticum</name>
    <dbReference type="NCBI Taxonomy" id="1762892"/>
    <lineage>
        <taxon>Bacteria</taxon>
        <taxon>Pseudomonadati</taxon>
        <taxon>Pseudomonadota</taxon>
        <taxon>Betaproteobacteria</taxon>
        <taxon>Burkholderiales</taxon>
        <taxon>Oxalobacteraceae</taxon>
        <taxon>Undibacterium</taxon>
    </lineage>
</organism>
<sequence>MLCGWPAGAAARTQTQTQELPGVVAAAFKRAGIPPSAVGSFVQEVGSVAPVVAVNTTTPFNPASTMKLLTTDAALELLGPTFTWKTQAYANGLQDGEVLQGDLVIRGSGDPKLVIENFWLFLRQIRARGIRDIRGDLLLDRSAFAVATHNAAQFDGEPLKSYNAGPDALLLNYKSFGMRFVPDLAHGNVNVVLDPPLAGYKVVAPILTDGECDDWQGRLRANIQGDGASFDGVFPLSCGEQSWHVLPYTMTDTQYFDAVFRQMWRDLGGSLSGEVREGVTPPAASLITEWQSPTLPEVIRDINKYSNNVMARQLLLTLASGQPQLPATSERAAQVIRTWLADKHIDAPDLVIENGSGLSRTERIAAGTMGRMLVAAFRGPTMPEFMSSLPLVGYDGTMRRRLKDQGVAGYAHIKTGTLREVRALAGYVLAASGRRYVVVNLINHANAARGQEAQDLLLEWIYEHG</sequence>
<dbReference type="NCBIfam" id="TIGR00666">
    <property type="entry name" value="PBP4"/>
    <property type="match status" value="1"/>
</dbReference>
<proteinExistence type="inferred from homology"/>
<keyword evidence="4" id="KW-1185">Reference proteome</keyword>
<dbReference type="PRINTS" id="PR00922">
    <property type="entry name" value="DADACBPTASE3"/>
</dbReference>
<dbReference type="EC" id="3.4.16.4" evidence="3"/>
<keyword evidence="3" id="KW-0121">Carboxypeptidase</keyword>
<dbReference type="GO" id="GO:0009002">
    <property type="term" value="F:serine-type D-Ala-D-Ala carboxypeptidase activity"/>
    <property type="evidence" value="ECO:0007669"/>
    <property type="project" value="UniProtKB-EC"/>
</dbReference>
<evidence type="ECO:0000256" key="2">
    <source>
        <dbReference type="ARBA" id="ARBA00022801"/>
    </source>
</evidence>
<dbReference type="PANTHER" id="PTHR30023">
    <property type="entry name" value="D-ALANYL-D-ALANINE CARBOXYPEPTIDASE"/>
    <property type="match status" value="1"/>
</dbReference>